<feature type="domain" description="FHA" evidence="3">
    <location>
        <begin position="404"/>
        <end position="465"/>
    </location>
</feature>
<dbReference type="Pfam" id="PF00498">
    <property type="entry name" value="FHA"/>
    <property type="match status" value="1"/>
</dbReference>
<protein>
    <recommendedName>
        <fullName evidence="3">FHA domain-containing protein</fullName>
    </recommendedName>
</protein>
<reference evidence="4 5" key="1">
    <citation type="submission" date="2020-07" db="EMBL/GenBank/DDBJ databases">
        <title>Sequencing the genomes of 1000 actinobacteria strains.</title>
        <authorList>
            <person name="Klenk H.-P."/>
        </authorList>
    </citation>
    <scope>NUCLEOTIDE SEQUENCE [LARGE SCALE GENOMIC DNA]</scope>
    <source>
        <strain evidence="4 5">DSM 26474</strain>
    </source>
</reference>
<evidence type="ECO:0000256" key="2">
    <source>
        <dbReference type="SAM" id="MobiDB-lite"/>
    </source>
</evidence>
<feature type="region of interest" description="Disordered" evidence="2">
    <location>
        <begin position="161"/>
        <end position="205"/>
    </location>
</feature>
<proteinExistence type="predicted"/>
<feature type="compositionally biased region" description="Low complexity" evidence="2">
    <location>
        <begin position="338"/>
        <end position="349"/>
    </location>
</feature>
<name>A0A852SM14_9MICO</name>
<evidence type="ECO:0000313" key="4">
    <source>
        <dbReference type="EMBL" id="NYD69779.1"/>
    </source>
</evidence>
<gene>
    <name evidence="4" type="ORF">BJ984_000937</name>
</gene>
<keyword evidence="1" id="KW-0597">Phosphoprotein</keyword>
<dbReference type="Proteomes" id="UP000549913">
    <property type="component" value="Unassembled WGS sequence"/>
</dbReference>
<evidence type="ECO:0000259" key="3">
    <source>
        <dbReference type="PROSITE" id="PS50006"/>
    </source>
</evidence>
<evidence type="ECO:0000313" key="5">
    <source>
        <dbReference type="Proteomes" id="UP000549913"/>
    </source>
</evidence>
<dbReference type="AlphaFoldDB" id="A0A852SM14"/>
<feature type="region of interest" description="Disordered" evidence="2">
    <location>
        <begin position="253"/>
        <end position="301"/>
    </location>
</feature>
<dbReference type="InterPro" id="IPR008984">
    <property type="entry name" value="SMAD_FHA_dom_sf"/>
</dbReference>
<organism evidence="4 5">
    <name type="scientific">Herbiconiux flava</name>
    <dbReference type="NCBI Taxonomy" id="881268"/>
    <lineage>
        <taxon>Bacteria</taxon>
        <taxon>Bacillati</taxon>
        <taxon>Actinomycetota</taxon>
        <taxon>Actinomycetes</taxon>
        <taxon>Micrococcales</taxon>
        <taxon>Microbacteriaceae</taxon>
        <taxon>Herbiconiux</taxon>
    </lineage>
</organism>
<dbReference type="Gene3D" id="2.60.200.20">
    <property type="match status" value="1"/>
</dbReference>
<sequence length="498" mass="49570">MSEILYSPGAWRAVVAAGGVAVLPPTVDAELLGRIRAVLDSGAGLGAVLSSLAEAVGGGFSALPPFAVVAFGDGESRLAVRGEVSVSISEDAGPVVVSGAGVSTWSERAVASAAGFVVSTPETSAGGERFAIVSGVVLVSEVEVASGAAIASPPAAAPTAVAAPEPEAAPAPSPAPAPAVTPEPAAAPEAVSEPEPDPVPEPAPDVELTQDVASELENSQAEELESTQAELPDDAYDHLWGATVVKSVEDAAVRELDDEEAEAESAAVPVAAPTPPTPAPEPAPQTPPASTPAPAVQGTGLIDSVPGFGSVGAASGSPALLGTTVPPAAPKPPHSTVASAAPAAPAAGPADDDHDGLTVTVSELEAMRRLADADAAPAAAGLPADALGRIVLSTGESYDLDRPVIIGRRPRANRVQADAVPVLVTVASPEQDISRNHLEIRLEGRHVLAVDLATTNGSVLHREGTPPKRLGPNEPELVLSGDVIDLGDGVTVAFEEIP</sequence>
<evidence type="ECO:0000256" key="1">
    <source>
        <dbReference type="ARBA" id="ARBA00022553"/>
    </source>
</evidence>
<dbReference type="SUPFAM" id="SSF49879">
    <property type="entry name" value="SMAD/FHA domain"/>
    <property type="match status" value="1"/>
</dbReference>
<accession>A0A852SM14</accession>
<feature type="compositionally biased region" description="Pro residues" evidence="2">
    <location>
        <begin position="167"/>
        <end position="181"/>
    </location>
</feature>
<comment type="caution">
    <text evidence="4">The sequence shown here is derived from an EMBL/GenBank/DDBJ whole genome shotgun (WGS) entry which is preliminary data.</text>
</comment>
<dbReference type="InterPro" id="IPR000253">
    <property type="entry name" value="FHA_dom"/>
</dbReference>
<dbReference type="EMBL" id="JACCBM010000001">
    <property type="protein sequence ID" value="NYD69779.1"/>
    <property type="molecule type" value="Genomic_DNA"/>
</dbReference>
<dbReference type="RefSeq" id="WP_179547042.1">
    <property type="nucleotide sequence ID" value="NZ_BSEW01000001.1"/>
</dbReference>
<keyword evidence="5" id="KW-1185">Reference proteome</keyword>
<dbReference type="CDD" id="cd00060">
    <property type="entry name" value="FHA"/>
    <property type="match status" value="1"/>
</dbReference>
<dbReference type="PROSITE" id="PS50006">
    <property type="entry name" value="FHA_DOMAIN"/>
    <property type="match status" value="1"/>
</dbReference>
<feature type="region of interest" description="Disordered" evidence="2">
    <location>
        <begin position="322"/>
        <end position="354"/>
    </location>
</feature>
<feature type="compositionally biased region" description="Low complexity" evidence="2">
    <location>
        <begin position="182"/>
        <end position="191"/>
    </location>
</feature>
<feature type="compositionally biased region" description="Pro residues" evidence="2">
    <location>
        <begin position="272"/>
        <end position="291"/>
    </location>
</feature>